<evidence type="ECO:0000313" key="2">
    <source>
        <dbReference type="Proteomes" id="UP001163223"/>
    </source>
</evidence>
<keyword evidence="2" id="KW-1185">Reference proteome</keyword>
<accession>A0ACD4NLP9</accession>
<evidence type="ECO:0000313" key="1">
    <source>
        <dbReference type="EMBL" id="WAJ27790.1"/>
    </source>
</evidence>
<gene>
    <name evidence="1" type="ORF">OXU80_23575</name>
</gene>
<organism evidence="1 2">
    <name type="scientific">Antarcticirhabdus aurantiaca</name>
    <dbReference type="NCBI Taxonomy" id="2606717"/>
    <lineage>
        <taxon>Bacteria</taxon>
        <taxon>Pseudomonadati</taxon>
        <taxon>Pseudomonadota</taxon>
        <taxon>Alphaproteobacteria</taxon>
        <taxon>Hyphomicrobiales</taxon>
        <taxon>Aurantimonadaceae</taxon>
        <taxon>Antarcticirhabdus</taxon>
    </lineage>
</organism>
<proteinExistence type="predicted"/>
<dbReference type="EMBL" id="CP113520">
    <property type="protein sequence ID" value="WAJ27790.1"/>
    <property type="molecule type" value="Genomic_DNA"/>
</dbReference>
<sequence>MGLLSGLLGLASDVDVAAVRRDLDPVLIPDETVEVAFAIVRDLVVFTDRRLIFVDKQGMTGRKRSFHSIPYRSITMFTVENAGTFDADCELTIFVSGQPQPFKRELSRGANVVGIQKSLATGVLGRR</sequence>
<reference evidence="1" key="1">
    <citation type="submission" date="2022-11" db="EMBL/GenBank/DDBJ databases">
        <title>beta-Carotene-producing bacterium, Jeongeuplla avenae sp. nov., alleviates the salt stress of Arabidopsis seedlings.</title>
        <authorList>
            <person name="Jiang L."/>
            <person name="Lee J."/>
        </authorList>
    </citation>
    <scope>NUCLEOTIDE SEQUENCE</scope>
    <source>
        <strain evidence="1">DY_R2A_6</strain>
    </source>
</reference>
<protein>
    <submittedName>
        <fullName evidence="1">PH domain-containing protein</fullName>
    </submittedName>
</protein>
<name>A0ACD4NLP9_9HYPH</name>
<dbReference type="Proteomes" id="UP001163223">
    <property type="component" value="Chromosome"/>
</dbReference>